<dbReference type="PANTHER" id="PTHR42789:SF1">
    <property type="entry name" value="D-ISOMER SPECIFIC 2-HYDROXYACID DEHYDROGENASE FAMILY PROTEIN (AFU_ORTHOLOGUE AFUA_6G10090)"/>
    <property type="match status" value="1"/>
</dbReference>
<dbReference type="AlphaFoldDB" id="A0A1I7YEH9"/>
<evidence type="ECO:0000256" key="3">
    <source>
        <dbReference type="ARBA" id="ARBA00023027"/>
    </source>
</evidence>
<organism evidence="5 6">
    <name type="scientific">Steinernema glaseri</name>
    <dbReference type="NCBI Taxonomy" id="37863"/>
    <lineage>
        <taxon>Eukaryota</taxon>
        <taxon>Metazoa</taxon>
        <taxon>Ecdysozoa</taxon>
        <taxon>Nematoda</taxon>
        <taxon>Chromadorea</taxon>
        <taxon>Rhabditida</taxon>
        <taxon>Tylenchina</taxon>
        <taxon>Panagrolaimomorpha</taxon>
        <taxon>Strongyloidoidea</taxon>
        <taxon>Steinernematidae</taxon>
        <taxon>Steinernema</taxon>
    </lineage>
</organism>
<dbReference type="InterPro" id="IPR036291">
    <property type="entry name" value="NAD(P)-bd_dom_sf"/>
</dbReference>
<proteinExistence type="inferred from homology"/>
<sequence>MKAGKWARKDYMGEEVFGKTLAVIGLGRIGLEVASRMAAFGMTVIGYDVFVSVEAAAKRGIRWTPLEEIWA</sequence>
<dbReference type="WBParaSite" id="L893_g15478.t1">
    <property type="protein sequence ID" value="L893_g15478.t1"/>
    <property type="gene ID" value="L893_g15478"/>
</dbReference>
<dbReference type="Proteomes" id="UP000095287">
    <property type="component" value="Unplaced"/>
</dbReference>
<dbReference type="InterPro" id="IPR050857">
    <property type="entry name" value="D-2-hydroxyacid_DH"/>
</dbReference>
<keyword evidence="5" id="KW-1185">Reference proteome</keyword>
<name>A0A1I7YEH9_9BILA</name>
<evidence type="ECO:0000313" key="6">
    <source>
        <dbReference type="WBParaSite" id="L893_g15478.t1"/>
    </source>
</evidence>
<dbReference type="InterPro" id="IPR006140">
    <property type="entry name" value="D-isomer_DH_NAD-bd"/>
</dbReference>
<dbReference type="GO" id="GO:0016491">
    <property type="term" value="F:oxidoreductase activity"/>
    <property type="evidence" value="ECO:0007669"/>
    <property type="project" value="UniProtKB-KW"/>
</dbReference>
<protein>
    <submittedName>
        <fullName evidence="6">2-Hacid_dh_C domain-containing protein</fullName>
    </submittedName>
</protein>
<feature type="domain" description="D-isomer specific 2-hydroxyacid dehydrogenase NAD-binding" evidence="4">
    <location>
        <begin position="1"/>
        <end position="70"/>
    </location>
</feature>
<dbReference type="PROSITE" id="PS00065">
    <property type="entry name" value="D_2_HYDROXYACID_DH_1"/>
    <property type="match status" value="1"/>
</dbReference>
<dbReference type="PANTHER" id="PTHR42789">
    <property type="entry name" value="D-ISOMER SPECIFIC 2-HYDROXYACID DEHYDROGENASE FAMILY PROTEIN (AFU_ORTHOLOGUE AFUA_6G10090)"/>
    <property type="match status" value="1"/>
</dbReference>
<evidence type="ECO:0000313" key="5">
    <source>
        <dbReference type="Proteomes" id="UP000095287"/>
    </source>
</evidence>
<keyword evidence="3" id="KW-0520">NAD</keyword>
<evidence type="ECO:0000256" key="1">
    <source>
        <dbReference type="ARBA" id="ARBA00005854"/>
    </source>
</evidence>
<dbReference type="GO" id="GO:0051287">
    <property type="term" value="F:NAD binding"/>
    <property type="evidence" value="ECO:0007669"/>
    <property type="project" value="InterPro"/>
</dbReference>
<dbReference type="InterPro" id="IPR029752">
    <property type="entry name" value="D-isomer_DH_CS1"/>
</dbReference>
<reference evidence="6" key="1">
    <citation type="submission" date="2016-11" db="UniProtKB">
        <authorList>
            <consortium name="WormBaseParasite"/>
        </authorList>
    </citation>
    <scope>IDENTIFICATION</scope>
</reference>
<evidence type="ECO:0000256" key="2">
    <source>
        <dbReference type="ARBA" id="ARBA00023002"/>
    </source>
</evidence>
<accession>A0A1I7YEH9</accession>
<dbReference type="Gene3D" id="3.40.50.720">
    <property type="entry name" value="NAD(P)-binding Rossmann-like Domain"/>
    <property type="match status" value="1"/>
</dbReference>
<dbReference type="SUPFAM" id="SSF51735">
    <property type="entry name" value="NAD(P)-binding Rossmann-fold domains"/>
    <property type="match status" value="1"/>
</dbReference>
<keyword evidence="2" id="KW-0560">Oxidoreductase</keyword>
<evidence type="ECO:0000259" key="4">
    <source>
        <dbReference type="Pfam" id="PF02826"/>
    </source>
</evidence>
<dbReference type="Pfam" id="PF02826">
    <property type="entry name" value="2-Hacid_dh_C"/>
    <property type="match status" value="1"/>
</dbReference>
<comment type="similarity">
    <text evidence="1">Belongs to the D-isomer specific 2-hydroxyacid dehydrogenase family.</text>
</comment>